<feature type="transmembrane region" description="Helical" evidence="11">
    <location>
        <begin position="1182"/>
        <end position="1213"/>
    </location>
</feature>
<dbReference type="PROSITE" id="PS50893">
    <property type="entry name" value="ABC_TRANSPORTER_2"/>
    <property type="match status" value="2"/>
</dbReference>
<dbReference type="CDD" id="cd03244">
    <property type="entry name" value="ABCC_MRP_domain2"/>
    <property type="match status" value="1"/>
</dbReference>
<accession>A0A8H6BE13</accession>
<dbReference type="InterPro" id="IPR003593">
    <property type="entry name" value="AAA+_ATPase"/>
</dbReference>
<dbReference type="GO" id="GO:0000329">
    <property type="term" value="C:fungal-type vacuole membrane"/>
    <property type="evidence" value="ECO:0007669"/>
    <property type="project" value="TreeGrafter"/>
</dbReference>
<feature type="transmembrane region" description="Helical" evidence="11">
    <location>
        <begin position="1017"/>
        <end position="1037"/>
    </location>
</feature>
<evidence type="ECO:0000256" key="6">
    <source>
        <dbReference type="ARBA" id="ARBA00022840"/>
    </source>
</evidence>
<feature type="transmembrane region" description="Helical" evidence="11">
    <location>
        <begin position="332"/>
        <end position="353"/>
    </location>
</feature>
<feature type="transmembrane region" description="Helical" evidence="11">
    <location>
        <begin position="373"/>
        <end position="395"/>
    </location>
</feature>
<keyword evidence="5" id="KW-0547">Nucleotide-binding</keyword>
<sequence length="1655" mass="184298">MHNCSAVWVWDDFTPCARHVYIEQYVYGAFLAVAVAVLAVETVRCARRKTGHPVKVGTEEEPLVGESAVQPGYTGEEEEEEEEESKKLTASQKHFDMSKIRPYREDGQPMGSRRVVFRGRWERAKVVVDEVLVVARVGLQMAAMVDPVVAREWQAYRGALYVGTAYWVFILAVTSARLVHVSGGVSRRVPDLWWITFVLYQAGWVVSTALFRSAVLGHAVNSRARAWYAVQYAVDTALAVNSGTCRFSDRPAVVLEEQGVEPSPEVHSCFFSIATYAWIDRMIFVANRRPISMNDVWGLRFDDYAYPVLKRFHETVRYHRFALDLFNQFKYYLLWQALLTSAEAFVVFVPSVLLKRILEYVESPDAVPGSMAWLYVGLMLVSGVATAVMDGRGLFLGRRVCTRMKAIIIGEIYAKALRRRLTGDSEEENEEENEKDGDDDEKDPRDTGSIINLMAVDAFKVSGVCGYLHYFVNSVVMTAFAVFLLYRLMGWPALMGSLTIILLLPVNYHLSMRLGRYQSEMLKVTDARIQKLNETFQSIRIIKFFSWERKFEHDILGIRERELACLRSRCIAWVLASFVWMVTPTAVCLVAFYCYTVVLGRPLTTPVAFTALSLFNLLRAPLDQFADMLSNVVQSKVSLDRIEAFLNEPECSKYAQLSPHVASGPDSPVVGFRNATFSWSSHSKNTFLLRDLCIDFRLGQLNVVIGPTGSGKSSLLLALLGEMDLVRGRVFLPGSTPRDELCPNPVTGLTESVAYCSQTPWLLNGTVRDNILFAARYDPARYRAVVRACGLHRDLAILPAGDLTEVGEKGVTLSGGQKQRVSLARALYSRAAYVLLDDCLSAVDSHTAVYIYEQCITGELMANRTCILISHNVSLTVRQAAWVVAMDNGRVRTQGTVDQLLEDGEFDDETVSSVMASRSNSCVDLSRCDVGDGADAADRADAADIADIAITAAKGATDIPNTAAKGATDIADTATQNTQNIQNNPPKLIEEETKSDGAVSLSVYKAYFHFFGTKRTWLLLFIAFVGSQIVYVLQSYWLRVWSMAESKRAASVVHTLLAAGVRQSTRLLHSVASIDWHRPLVASPLSVHIYSTTATPHSSMYYIAIYTVIGSVYSALGSLRIIITFFCNIRVSRQMFRLLLDRVLRAKLRFFDSTPQGRLMNRFSKDIEGIDQELGPVMEGAVVMLISCISTIVVITLITPAFIVFAVVILILYTRVGTYYLNLSRDLKRYESITRSPIHQHFTETLNGVATIRAYCDESRFMVQNMLRIDTNNRPFFYVWLNNRWLAMRADIIGSAVSFLSAALAVAAARNIDSGLAGISLSFAVTFNDSALWLMRTYAEVEINMNSVERIQEYIEGTDQEPPAHTEHDPPASWPENGHIQVHDLSIRYAPGLPKVLDGVSFDVRAAEKIGIVGRTGAGKSTIIQSFFRFVDPDSGFIKIDGIDICSIGLSPLRRGLTIIPQDPTLFAGTLRSNLDIYGQYSDADMYQSLRRVNLISNSEYSLLAGTRGIVTDSGANKNKFFDLDGLIAEGGSNLSQGERQLVCLARALLKSPKILMLDEATASIDYDSDAKLQNTIREEFSTSTIITIAHRLKTIIDYDRILVLDAGRVKEFDSPYALIQNHNSQFRSMCVDTGEFDELARLAKEAFVAAGGSN</sequence>
<dbReference type="PROSITE" id="PS50929">
    <property type="entry name" value="ABC_TM1F"/>
    <property type="match status" value="2"/>
</dbReference>
<feature type="transmembrane region" description="Helical" evidence="11">
    <location>
        <begin position="492"/>
        <end position="510"/>
    </location>
</feature>
<feature type="compositionally biased region" description="Acidic residues" evidence="10">
    <location>
        <begin position="424"/>
        <end position="441"/>
    </location>
</feature>
<dbReference type="Pfam" id="PF00005">
    <property type="entry name" value="ABC_tran"/>
    <property type="match status" value="2"/>
</dbReference>
<evidence type="ECO:0000256" key="2">
    <source>
        <dbReference type="ARBA" id="ARBA00022448"/>
    </source>
</evidence>
<dbReference type="SUPFAM" id="SSF90123">
    <property type="entry name" value="ABC transporter transmembrane region"/>
    <property type="match status" value="2"/>
</dbReference>
<evidence type="ECO:0000256" key="3">
    <source>
        <dbReference type="ARBA" id="ARBA00022692"/>
    </source>
</evidence>
<comment type="caution">
    <text evidence="14">The sequence shown here is derived from an EMBL/GenBank/DDBJ whole genome shotgun (WGS) entry which is preliminary data.</text>
</comment>
<feature type="transmembrane region" description="Helical" evidence="11">
    <location>
        <begin position="159"/>
        <end position="180"/>
    </location>
</feature>
<feature type="region of interest" description="Disordered" evidence="10">
    <location>
        <begin position="57"/>
        <end position="92"/>
    </location>
</feature>
<feature type="transmembrane region" description="Helical" evidence="11">
    <location>
        <begin position="192"/>
        <end position="215"/>
    </location>
</feature>
<gene>
    <name evidence="14" type="ORF">HII12_003403</name>
</gene>
<evidence type="ECO:0000256" key="11">
    <source>
        <dbReference type="SAM" id="Phobius"/>
    </source>
</evidence>
<evidence type="ECO:0000256" key="8">
    <source>
        <dbReference type="ARBA" id="ARBA00023136"/>
    </source>
</evidence>
<feature type="transmembrane region" description="Helical" evidence="11">
    <location>
        <begin position="467"/>
        <end position="486"/>
    </location>
</feature>
<keyword evidence="3 11" id="KW-0812">Transmembrane</keyword>
<dbReference type="PANTHER" id="PTHR24223:SF353">
    <property type="entry name" value="ABC TRANSPORTER ATP-BINDING PROTEIN_PERMEASE VMR1-RELATED"/>
    <property type="match status" value="1"/>
</dbReference>
<keyword evidence="8 11" id="KW-0472">Membrane</keyword>
<keyword evidence="6" id="KW-0067">ATP-binding</keyword>
<dbReference type="Pfam" id="PF00664">
    <property type="entry name" value="ABC_membrane"/>
    <property type="match status" value="2"/>
</dbReference>
<dbReference type="InterPro" id="IPR027417">
    <property type="entry name" value="P-loop_NTPase"/>
</dbReference>
<dbReference type="InterPro" id="IPR036640">
    <property type="entry name" value="ABC1_TM_sf"/>
</dbReference>
<dbReference type="CDD" id="cd18604">
    <property type="entry name" value="ABC_6TM_VMR1_D2_like"/>
    <property type="match status" value="1"/>
</dbReference>
<feature type="transmembrane region" description="Helical" evidence="11">
    <location>
        <begin position="25"/>
        <end position="43"/>
    </location>
</feature>
<dbReference type="GO" id="GO:0005524">
    <property type="term" value="F:ATP binding"/>
    <property type="evidence" value="ECO:0007669"/>
    <property type="project" value="UniProtKB-KW"/>
</dbReference>
<dbReference type="SMART" id="SM00382">
    <property type="entry name" value="AAA"/>
    <property type="match status" value="2"/>
</dbReference>
<feature type="domain" description="ABC transmembrane type-1" evidence="13">
    <location>
        <begin position="1018"/>
        <end position="1342"/>
    </location>
</feature>
<evidence type="ECO:0000259" key="12">
    <source>
        <dbReference type="PROSITE" id="PS50893"/>
    </source>
</evidence>
<dbReference type="GO" id="GO:0016887">
    <property type="term" value="F:ATP hydrolysis activity"/>
    <property type="evidence" value="ECO:0007669"/>
    <property type="project" value="InterPro"/>
</dbReference>
<dbReference type="FunFam" id="3.40.50.300:FF:000825">
    <property type="entry name" value="ABC bile acid transporter"/>
    <property type="match status" value="1"/>
</dbReference>
<evidence type="ECO:0000259" key="13">
    <source>
        <dbReference type="PROSITE" id="PS50929"/>
    </source>
</evidence>
<evidence type="ECO:0000313" key="15">
    <source>
        <dbReference type="Proteomes" id="UP000568158"/>
    </source>
</evidence>
<dbReference type="EMBL" id="JABCYN010000030">
    <property type="protein sequence ID" value="KAF6009857.1"/>
    <property type="molecule type" value="Genomic_DNA"/>
</dbReference>
<feature type="domain" description="ABC transporter" evidence="12">
    <location>
        <begin position="1380"/>
        <end position="1632"/>
    </location>
</feature>
<feature type="region of interest" description="Disordered" evidence="10">
    <location>
        <begin position="423"/>
        <end position="444"/>
    </location>
</feature>
<evidence type="ECO:0000256" key="9">
    <source>
        <dbReference type="ARBA" id="ARBA00023180"/>
    </source>
</evidence>
<keyword evidence="4" id="KW-0677">Repeat</keyword>
<dbReference type="FunFam" id="3.40.50.300:FF:000565">
    <property type="entry name" value="ABC bile acid transporter"/>
    <property type="match status" value="1"/>
</dbReference>
<feature type="transmembrane region" description="Helical" evidence="11">
    <location>
        <begin position="570"/>
        <end position="593"/>
    </location>
</feature>
<dbReference type="SUPFAM" id="SSF52540">
    <property type="entry name" value="P-loop containing nucleoside triphosphate hydrolases"/>
    <property type="match status" value="2"/>
</dbReference>
<feature type="domain" description="ABC transmembrane type-1" evidence="13">
    <location>
        <begin position="337"/>
        <end position="634"/>
    </location>
</feature>
<dbReference type="InterPro" id="IPR011527">
    <property type="entry name" value="ABC1_TM_dom"/>
</dbReference>
<feature type="transmembrane region" description="Helical" evidence="11">
    <location>
        <begin position="1100"/>
        <end position="1127"/>
    </location>
</feature>
<evidence type="ECO:0008006" key="16">
    <source>
        <dbReference type="Google" id="ProtNLM"/>
    </source>
</evidence>
<name>A0A8H6BE13_DEKBR</name>
<comment type="subcellular location">
    <subcellularLocation>
        <location evidence="1">Membrane</location>
        <topology evidence="1">Multi-pass membrane protein</topology>
    </subcellularLocation>
</comment>
<dbReference type="Proteomes" id="UP000568158">
    <property type="component" value="Unassembled WGS sequence"/>
</dbReference>
<dbReference type="PROSITE" id="PS00211">
    <property type="entry name" value="ABC_TRANSPORTER_1"/>
    <property type="match status" value="2"/>
</dbReference>
<protein>
    <recommendedName>
        <fullName evidence="16">ATP-dependent bile acid permease</fullName>
    </recommendedName>
</protein>
<feature type="domain" description="ABC transporter" evidence="12">
    <location>
        <begin position="670"/>
        <end position="913"/>
    </location>
</feature>
<dbReference type="InterPro" id="IPR017871">
    <property type="entry name" value="ABC_transporter-like_CS"/>
</dbReference>
<evidence type="ECO:0000256" key="7">
    <source>
        <dbReference type="ARBA" id="ARBA00022989"/>
    </source>
</evidence>
<dbReference type="PANTHER" id="PTHR24223">
    <property type="entry name" value="ATP-BINDING CASSETTE SUB-FAMILY C"/>
    <property type="match status" value="1"/>
</dbReference>
<evidence type="ECO:0000313" key="14">
    <source>
        <dbReference type="EMBL" id="KAF6009857.1"/>
    </source>
</evidence>
<dbReference type="InterPro" id="IPR003439">
    <property type="entry name" value="ABC_transporter-like_ATP-bd"/>
</dbReference>
<keyword evidence="9" id="KW-0325">Glycoprotein</keyword>
<dbReference type="CDD" id="cd03250">
    <property type="entry name" value="ABCC_MRP_domain1"/>
    <property type="match status" value="1"/>
</dbReference>
<evidence type="ECO:0000256" key="1">
    <source>
        <dbReference type="ARBA" id="ARBA00004141"/>
    </source>
</evidence>
<keyword evidence="7 11" id="KW-1133">Transmembrane helix</keyword>
<evidence type="ECO:0000256" key="5">
    <source>
        <dbReference type="ARBA" id="ARBA00022741"/>
    </source>
</evidence>
<dbReference type="Gene3D" id="3.40.50.300">
    <property type="entry name" value="P-loop containing nucleotide triphosphate hydrolases"/>
    <property type="match status" value="2"/>
</dbReference>
<dbReference type="InterPro" id="IPR050173">
    <property type="entry name" value="ABC_transporter_C-like"/>
</dbReference>
<dbReference type="GO" id="GO:0140359">
    <property type="term" value="F:ABC-type transporter activity"/>
    <property type="evidence" value="ECO:0007669"/>
    <property type="project" value="InterPro"/>
</dbReference>
<organism evidence="14 15">
    <name type="scientific">Dekkera bruxellensis</name>
    <name type="common">Brettanomyces custersii</name>
    <dbReference type="NCBI Taxonomy" id="5007"/>
    <lineage>
        <taxon>Eukaryota</taxon>
        <taxon>Fungi</taxon>
        <taxon>Dikarya</taxon>
        <taxon>Ascomycota</taxon>
        <taxon>Saccharomycotina</taxon>
        <taxon>Pichiomycetes</taxon>
        <taxon>Pichiales</taxon>
        <taxon>Pichiaceae</taxon>
        <taxon>Brettanomyces</taxon>
    </lineage>
</organism>
<evidence type="ECO:0000256" key="4">
    <source>
        <dbReference type="ARBA" id="ARBA00022737"/>
    </source>
</evidence>
<dbReference type="Gene3D" id="1.20.1560.10">
    <property type="entry name" value="ABC transporter type 1, transmembrane domain"/>
    <property type="match status" value="2"/>
</dbReference>
<feature type="transmembrane region" description="Helical" evidence="11">
    <location>
        <begin position="1286"/>
        <end position="1309"/>
    </location>
</feature>
<dbReference type="CDD" id="cd18596">
    <property type="entry name" value="ABC_6TM_VMR1_D1_like"/>
    <property type="match status" value="1"/>
</dbReference>
<keyword evidence="2" id="KW-0813">Transport</keyword>
<reference evidence="14 15" key="1">
    <citation type="journal article" date="2020" name="Appl. Microbiol. Biotechnol.">
        <title>Targeted gene deletion in Brettanomyces bruxellensis with an expression-free CRISPR-Cas9 system.</title>
        <authorList>
            <person name="Varela C."/>
            <person name="Bartel C."/>
            <person name="Onetto C."/>
            <person name="Borneman A."/>
        </authorList>
    </citation>
    <scope>NUCLEOTIDE SEQUENCE [LARGE SCALE GENOMIC DNA]</scope>
    <source>
        <strain evidence="14 15">AWRI1613</strain>
    </source>
</reference>
<proteinExistence type="predicted"/>
<evidence type="ECO:0000256" key="10">
    <source>
        <dbReference type="SAM" id="MobiDB-lite"/>
    </source>
</evidence>